<dbReference type="Pfam" id="PF13401">
    <property type="entry name" value="AAA_22"/>
    <property type="match status" value="1"/>
</dbReference>
<keyword evidence="4" id="KW-1185">Reference proteome</keyword>
<keyword evidence="3" id="KW-0067">ATP-binding</keyword>
<proteinExistence type="predicted"/>
<dbReference type="InterPro" id="IPR049945">
    <property type="entry name" value="AAA_22"/>
</dbReference>
<accession>A0ABU9JCD3</accession>
<evidence type="ECO:0000259" key="1">
    <source>
        <dbReference type="Pfam" id="PF13401"/>
    </source>
</evidence>
<dbReference type="RefSeq" id="WP_342017780.1">
    <property type="nucleotide sequence ID" value="NZ_JAVTII010000007.1"/>
</dbReference>
<dbReference type="Pfam" id="PF14130">
    <property type="entry name" value="Cap4_nuclease"/>
    <property type="match status" value="1"/>
</dbReference>
<feature type="domain" description="ORC1/DEAH AAA+ ATPase" evidence="1">
    <location>
        <begin position="277"/>
        <end position="385"/>
    </location>
</feature>
<comment type="caution">
    <text evidence="3">The sequence shown here is derived from an EMBL/GenBank/DDBJ whole genome shotgun (WGS) entry which is preliminary data.</text>
</comment>
<organism evidence="3 4">
    <name type="scientific">Aeromonas enteropelogenes</name>
    <name type="common">Aeromonas trota</name>
    <dbReference type="NCBI Taxonomy" id="29489"/>
    <lineage>
        <taxon>Bacteria</taxon>
        <taxon>Pseudomonadati</taxon>
        <taxon>Pseudomonadota</taxon>
        <taxon>Gammaproteobacteria</taxon>
        <taxon>Aeromonadales</taxon>
        <taxon>Aeromonadaceae</taxon>
        <taxon>Aeromonas</taxon>
    </lineage>
</organism>
<dbReference type="SUPFAM" id="SSF52540">
    <property type="entry name" value="P-loop containing nucleoside triphosphate hydrolases"/>
    <property type="match status" value="1"/>
</dbReference>
<dbReference type="Gene3D" id="3.40.50.300">
    <property type="entry name" value="P-loop containing nucleotide triphosphate hydrolases"/>
    <property type="match status" value="1"/>
</dbReference>
<dbReference type="InterPro" id="IPR027417">
    <property type="entry name" value="P-loop_NTPase"/>
</dbReference>
<protein>
    <submittedName>
        <fullName evidence="3">ATP-binding protein</fullName>
    </submittedName>
</protein>
<dbReference type="GO" id="GO:0005524">
    <property type="term" value="F:ATP binding"/>
    <property type="evidence" value="ECO:0007669"/>
    <property type="project" value="UniProtKB-KW"/>
</dbReference>
<gene>
    <name evidence="3" type="ORF">V1482_12715</name>
</gene>
<evidence type="ECO:0000259" key="2">
    <source>
        <dbReference type="Pfam" id="PF14130"/>
    </source>
</evidence>
<dbReference type="InterPro" id="IPR025382">
    <property type="entry name" value="Cap4-like_endonuclease_dom"/>
</dbReference>
<name>A0ABU9JCD3_AEREN</name>
<keyword evidence="3" id="KW-0547">Nucleotide-binding</keyword>
<dbReference type="EMBL" id="JAZDDP010000005">
    <property type="protein sequence ID" value="MEL3920272.1"/>
    <property type="molecule type" value="Genomic_DNA"/>
</dbReference>
<feature type="domain" description="CD-NTase associated protein 4-like DNA endonuclease" evidence="2">
    <location>
        <begin position="2"/>
        <end position="133"/>
    </location>
</feature>
<evidence type="ECO:0000313" key="4">
    <source>
        <dbReference type="Proteomes" id="UP001491613"/>
    </source>
</evidence>
<dbReference type="Proteomes" id="UP001491613">
    <property type="component" value="Unassembled WGS sequence"/>
</dbReference>
<reference evidence="3 4" key="1">
    <citation type="submission" date="2024-01" db="EMBL/GenBank/DDBJ databases">
        <title>Horizontal gene transfer in Aeromonas trota.</title>
        <authorList>
            <person name="Otero Olarra J.E."/>
            <person name="Perez Valdespino A."/>
        </authorList>
    </citation>
    <scope>NUCLEOTIDE SEQUENCE [LARGE SCALE GENOMIC DNA]</scope>
    <source>
        <strain evidence="3 4">9.1</strain>
    </source>
</reference>
<evidence type="ECO:0000313" key="3">
    <source>
        <dbReference type="EMBL" id="MEL3920272.1"/>
    </source>
</evidence>
<sequence>MAGSEAQAGFYYQNLVSALNILELIDIGSHIRSITLENPARAPHIDDIIIDTDKGTRFIQIKWSKDQETSFTLSNLVAEDEGGSLWAKLARGYQKIYSERGEKLVELLSTRREGVKKQTGQGFDHSLKQFITEFHTPYISSSPNTRMEDIHSYSDYEQTLQKLKHASGISDDGVFSAFLKSMRFTLGQDDIDTVSQRVKARLHQLGIEQQQFGTLLDKCVNWSIGSRQITAPMVLETLGLEDRFAERLNHRFPVDDALLVPTPDLFHALDNALNQFSSGFIAVIGEPGAGKSTALTKYLHTNSSVKFGYYCFIPDEKVIGNERLQEEAFVRSICLGLKDAFPDFKFSKPYSTTSVQLLNKWLNELSENNQRVVFLVDGIDHVDRKTRQSLLSTPLTTVLDGNLPANVLIILTTRYEQALPPSILSHLKQQPIRLIEIKRFDRWQISKFMRLRGITHDDSLLDQIVDISAGVPIYLEYLAKKLFDMTSSERHIYLQETPTLRGEKIDHYHDHMWQEWSSDLDTKYLLAILAVREEYTTAELLQTLFASVKRILSLGEIKEKLKSIRYVLKESEAKGFTINHASLTEFVSERTLELRHEITQAILDWYENQPTTDESWRNRFRHLFELEKYEEALQACDDDWVNRAWQFYRPLSEIQKNLDLAWDMSIRNQDLLSFVRIGLLKQQAGLIERNIDLKPIDIAKTLLDIGLSDVALNIIWNGERCLTSQEDFVTFAAYYERRLGRSLPASVIREVLSDRQRNTFQAAEKIYGIVSLVMDPSELLKEISQLRWRTTGETSLLVDTADDTENSKLNLKLQFAVIKSLAEHCQINKLSNLANSNSSCAVLNVAIEAALAVAFAKANSITDAISTSQNIKLDCLPKDFLFWTQVQLARHRVQFSRVETISVPVVPKTLDANYKFNNNLVKAFSQYRGFLLNKIEGATLLRSECIGQTEPIININNALISLAELWVHSVDGLPEDRKLEKIKNLCDQLSIGVDVFKKTDPYHGNLYYYHAHDLYQHLWEYSLEFLEHDSQIALANYWLESEGGSRCKRFSIATRNLARMLEKNLGNGINETKRKLLEIVENEAREDEETMVLTSSLIESAKAWGICGFRDEAVRLWNEISKIACGVGYRKDYQFIEIFLPLEMAHAQDPSGSLTRLTEQLELAHNLENTGAGKQVAIAIEGILELVAQWNPALVFSGLVKEDAMIFRERALRSVLSKLIENKSLDKRLLLAIIKTMSRWGNYSHFDDETAPAMKEFFAGLLARGEYKIADETYQFARQVFLVEKQCPHLLREWAIMLNAHTPDSEIAKHDEAAYRIVEKQEKRQDSTKMFDTSRDDIRSALDKLTTTDISNITLSLEELALEERKKEIANNLKRDRSDWLIALLKVTSLTSIPSELEQSVDSFFEFFEQRITEILSTDEVCSRKAIEEFVHKSVHEFALLVGVNREDTTLIDESFDLEAWLDSLFRPSSFGYYIERELEHRIPGWIEKTSFIQLPNWLSFIRKKLTSATRAHALVEVAKRYRVSDPLTAFELLEEATECVATTLFEHGQLKNKICDTAFQINIKKANNLILGCFLKQYGKYPEALIYKLGSLIEIMSTTMAIDSVSLYETWALHNRRLTDGLKSKPLGACWLGGDKELLFEDEAICYLLELLRYPEIDIRLLSVEALVELLSERSDLIKIVKNNWSTLSCGQREYVVSILDSLGRLHPELVECWASWLSNEAEKEEHYNLKVTIALALSQDELRHRPEHPLSSKVLALLDRPKIVCPLRPQIVGRELPNVRFTSYQVWALERLSKACAEPHLLYSEASRILDEIYKNAHDGLKNEITVHRKHNINTNFDNLEIAASFDEACREAVNKSLMRLIRACEIKQDYLGKATDVLRHRDPTDSLIKYVSRPTKVDWISHTINDFEFINFNDVEIAAEAALKGDGGFVRLFEYTEQRSGDEIGSKTQRACIVEIELFGAIKSEIPVSRLAFLFEHSRIRNRNAYRFELPWCENVKSEFIFPLVSSTSRQFRGRHTRDLAALSGIWKNYFPDVKSSLDYLGAQLGNSTFSRVTEWQEEFDQGRRLHEPKSTGFLLEVDLNRLQQLASEFKFNVFARINISRSVDKYKPEYEMDWKDMTAFVRVL</sequence>